<keyword evidence="2" id="KW-1185">Reference proteome</keyword>
<dbReference type="Pfam" id="PF00805">
    <property type="entry name" value="Pentapeptide"/>
    <property type="match status" value="2"/>
</dbReference>
<dbReference type="RefSeq" id="WP_343968533.1">
    <property type="nucleotide sequence ID" value="NZ_BAAAGK010000065.1"/>
</dbReference>
<dbReference type="PANTHER" id="PTHR14136">
    <property type="entry name" value="BTB_POZ DOMAIN-CONTAINING PROTEIN KCTD9"/>
    <property type="match status" value="1"/>
</dbReference>
<accession>A0ABW2T6B4</accession>
<evidence type="ECO:0000313" key="1">
    <source>
        <dbReference type="EMBL" id="MFC7603602.1"/>
    </source>
</evidence>
<protein>
    <submittedName>
        <fullName evidence="1">Pentapeptide repeat-containing protein</fullName>
    </submittedName>
</protein>
<comment type="caution">
    <text evidence="1">The sequence shown here is derived from an EMBL/GenBank/DDBJ whole genome shotgun (WGS) entry which is preliminary data.</text>
</comment>
<dbReference type="InterPro" id="IPR001646">
    <property type="entry name" value="5peptide_repeat"/>
</dbReference>
<sequence length="470" mass="51242">MKTERRVLTREELERAARKNARLEDVAATGLDLTGARLSRLAGDFMDLSRANLSGADLLRAHFMDCDFVAVRCDRADFGGATFFQCDFGDSSGEGADFGDAHASITWWDRANLPRADFSAASIAHSRFAAAGLEDATFDRAHGEEVDFHDARLSRASFRNARLPDADFRGADLREADFVFADLTGSDFTGAVLEGAKFGGATIDRARFDGDPPATEPRPLVADHLTVLECLREGDGQRAVELYRSRPGSWVTSALHHCEHLDRAATEVLVRHLLGEDSLLVLHRTCRNAAYLIQQGVVLDIVGPLSALLGGGTAVHAPGPGEARFTMNPGLEAAFALGSLMCRPDTGSPAETSLRAGLDGKAVVVERCAAGLTLGLALEERWTEIEELLSSGRRRVQQGVLRGLERRIEAARERSWKRRPWGDVYPVFAIFDELHRHPDAKLAKFAQVRGRSIQSMRRSLTGTPVNQAGV</sequence>
<dbReference type="EMBL" id="JBHTEE010000001">
    <property type="protein sequence ID" value="MFC7603602.1"/>
    <property type="molecule type" value="Genomic_DNA"/>
</dbReference>
<gene>
    <name evidence="1" type="ORF">ACFQVD_26160</name>
</gene>
<name>A0ABW2T6B4_9ACTN</name>
<proteinExistence type="predicted"/>
<evidence type="ECO:0000313" key="2">
    <source>
        <dbReference type="Proteomes" id="UP001596514"/>
    </source>
</evidence>
<dbReference type="InterPro" id="IPR051082">
    <property type="entry name" value="Pentapeptide-BTB/POZ_domain"/>
</dbReference>
<dbReference type="Proteomes" id="UP001596514">
    <property type="component" value="Unassembled WGS sequence"/>
</dbReference>
<dbReference type="PANTHER" id="PTHR14136:SF17">
    <property type="entry name" value="BTB_POZ DOMAIN-CONTAINING PROTEIN KCTD9"/>
    <property type="match status" value="1"/>
</dbReference>
<reference evidence="2" key="1">
    <citation type="journal article" date="2019" name="Int. J. Syst. Evol. Microbiol.">
        <title>The Global Catalogue of Microorganisms (GCM) 10K type strain sequencing project: providing services to taxonomists for standard genome sequencing and annotation.</title>
        <authorList>
            <consortium name="The Broad Institute Genomics Platform"/>
            <consortium name="The Broad Institute Genome Sequencing Center for Infectious Disease"/>
            <person name="Wu L."/>
            <person name="Ma J."/>
        </authorList>
    </citation>
    <scope>NUCLEOTIDE SEQUENCE [LARGE SCALE GENOMIC DNA]</scope>
    <source>
        <strain evidence="2">JCM 10083</strain>
    </source>
</reference>
<dbReference type="SUPFAM" id="SSF141571">
    <property type="entry name" value="Pentapeptide repeat-like"/>
    <property type="match status" value="1"/>
</dbReference>
<dbReference type="Gene3D" id="2.160.20.80">
    <property type="entry name" value="E3 ubiquitin-protein ligase SopA"/>
    <property type="match status" value="2"/>
</dbReference>
<organism evidence="1 2">
    <name type="scientific">Streptosporangium amethystogenes subsp. fukuiense</name>
    <dbReference type="NCBI Taxonomy" id="698418"/>
    <lineage>
        <taxon>Bacteria</taxon>
        <taxon>Bacillati</taxon>
        <taxon>Actinomycetota</taxon>
        <taxon>Actinomycetes</taxon>
        <taxon>Streptosporangiales</taxon>
        <taxon>Streptosporangiaceae</taxon>
        <taxon>Streptosporangium</taxon>
    </lineage>
</organism>